<dbReference type="InterPro" id="IPR037066">
    <property type="entry name" value="Plug_dom_sf"/>
</dbReference>
<keyword evidence="16" id="KW-1185">Reference proteome</keyword>
<keyword evidence="2 10" id="KW-0813">Transport</keyword>
<evidence type="ECO:0000256" key="1">
    <source>
        <dbReference type="ARBA" id="ARBA00004571"/>
    </source>
</evidence>
<protein>
    <submittedName>
        <fullName evidence="15">TonB-dependent receptor</fullName>
    </submittedName>
</protein>
<keyword evidence="8 10" id="KW-0472">Membrane</keyword>
<feature type="signal peptide" evidence="12">
    <location>
        <begin position="1"/>
        <end position="22"/>
    </location>
</feature>
<accession>A0ABX8EBQ8</accession>
<evidence type="ECO:0000313" key="15">
    <source>
        <dbReference type="EMBL" id="QVM85595.1"/>
    </source>
</evidence>
<evidence type="ECO:0000256" key="7">
    <source>
        <dbReference type="ARBA" id="ARBA00023077"/>
    </source>
</evidence>
<comment type="subcellular location">
    <subcellularLocation>
        <location evidence="1 10">Cell outer membrane</location>
        <topology evidence="1 10">Multi-pass membrane protein</topology>
    </subcellularLocation>
</comment>
<gene>
    <name evidence="15" type="ORF">HT578_19460</name>
</gene>
<evidence type="ECO:0000256" key="8">
    <source>
        <dbReference type="ARBA" id="ARBA00023136"/>
    </source>
</evidence>
<dbReference type="CDD" id="cd01347">
    <property type="entry name" value="ligand_gated_channel"/>
    <property type="match status" value="1"/>
</dbReference>
<reference evidence="15 16" key="1">
    <citation type="journal article" date="2021" name="Int. J. Syst. Evol. Microbiol.">
        <title>Novosphingobium decolorationis sp. nov., an aniline blue-decolourizing bacterium isolated from East Pacific sediment.</title>
        <authorList>
            <person name="Chen X."/>
            <person name="Dong B."/>
            <person name="Chen T."/>
            <person name="Ren N."/>
            <person name="Wang J."/>
            <person name="Xu Y."/>
            <person name="Yang J."/>
            <person name="Zhu S."/>
            <person name="Chen J."/>
        </authorList>
    </citation>
    <scope>NUCLEOTIDE SEQUENCE [LARGE SCALE GENOMIC DNA]</scope>
    <source>
        <strain evidence="15 16">502str22</strain>
    </source>
</reference>
<evidence type="ECO:0000256" key="12">
    <source>
        <dbReference type="SAM" id="SignalP"/>
    </source>
</evidence>
<evidence type="ECO:0000259" key="13">
    <source>
        <dbReference type="Pfam" id="PF00593"/>
    </source>
</evidence>
<keyword evidence="5 12" id="KW-0732">Signal</keyword>
<evidence type="ECO:0000256" key="11">
    <source>
        <dbReference type="RuleBase" id="RU003357"/>
    </source>
</evidence>
<feature type="domain" description="TonB-dependent receptor plug" evidence="14">
    <location>
        <begin position="43"/>
        <end position="151"/>
    </location>
</feature>
<dbReference type="RefSeq" id="WP_213501136.1">
    <property type="nucleotide sequence ID" value="NZ_CP054856.1"/>
</dbReference>
<dbReference type="PANTHER" id="PTHR30069:SF53">
    <property type="entry name" value="COLICIN I RECEPTOR-RELATED"/>
    <property type="match status" value="1"/>
</dbReference>
<evidence type="ECO:0000256" key="10">
    <source>
        <dbReference type="PROSITE-ProRule" id="PRU01360"/>
    </source>
</evidence>
<keyword evidence="6" id="KW-0406">Ion transport</keyword>
<evidence type="ECO:0000313" key="16">
    <source>
        <dbReference type="Proteomes" id="UP000677126"/>
    </source>
</evidence>
<dbReference type="InterPro" id="IPR000531">
    <property type="entry name" value="Beta-barrel_TonB"/>
</dbReference>
<evidence type="ECO:0000256" key="2">
    <source>
        <dbReference type="ARBA" id="ARBA00022448"/>
    </source>
</evidence>
<dbReference type="InterPro" id="IPR012910">
    <property type="entry name" value="Plug_dom"/>
</dbReference>
<dbReference type="Proteomes" id="UP000677126">
    <property type="component" value="Chromosome"/>
</dbReference>
<keyword evidence="3 10" id="KW-1134">Transmembrane beta strand</keyword>
<name>A0ABX8EBQ8_9SPHN</name>
<evidence type="ECO:0000256" key="6">
    <source>
        <dbReference type="ARBA" id="ARBA00023065"/>
    </source>
</evidence>
<keyword evidence="15" id="KW-0675">Receptor</keyword>
<sequence length="626" mass="68065">MKSRYFVGAALGVVLAPVCAQAAEAGPLDETIVVAATRTEVPLSQVGQSVSVVTREDIERTQATTASEVLSRLPGLQVTNSGGFGQPSSVFIRGADNAQSLVLIDGVRVNDPGDVGGGFDFGALTIAQFDRVEVVRGSSGVLYGSRAIGGVINLVTQRPEEEWHGRASAEYGWRDRRQVSASAAGLVGPVGLTVGGNWLKGDGYSAFNEDRGATEKDGFESKSLNARAQVELTEGLSIDGGTFWTRANYDYDNTGADALNVGFKRDLTGYANIRYAGLDDRLHARVGYGVVDTRRISDARENGTNETNGKTERFEGQLEFTPITFVSVLVGAETEKQNFNGAFTYSGVVSASNDSMSIDSLFANLTLRPVTGLTLNGGLRYDDNSQFGDRTTFAANGVYAFAGDEGPVIRASYGEGFKAPSLYQLFTNIGSQQLDPETSKSWDVGIEQPFAEGHGVLSVNYFDRKAKNQIEYRTIDFYTWEGAYFNISRARAKGLEVAMQVHDWQGFDLNLAYTYLDAKNGTTGYRLARRAKNNMTVSLDKRWDVNEFGGLRLGAELRVGGGRWDDLDNAQWVEGNTVVNLRGSFAVTQNVEVFARMENLFDEHYEVVRTYGTPGRSAYAGVRVKM</sequence>
<feature type="domain" description="TonB-dependent receptor-like beta-barrel" evidence="13">
    <location>
        <begin position="306"/>
        <end position="600"/>
    </location>
</feature>
<dbReference type="SUPFAM" id="SSF56935">
    <property type="entry name" value="Porins"/>
    <property type="match status" value="1"/>
</dbReference>
<comment type="similarity">
    <text evidence="10 11">Belongs to the TonB-dependent receptor family.</text>
</comment>
<keyword evidence="4 10" id="KW-0812">Transmembrane</keyword>
<dbReference type="Pfam" id="PF00593">
    <property type="entry name" value="TonB_dep_Rec_b-barrel"/>
    <property type="match status" value="1"/>
</dbReference>
<dbReference type="EMBL" id="CP054856">
    <property type="protein sequence ID" value="QVM85595.1"/>
    <property type="molecule type" value="Genomic_DNA"/>
</dbReference>
<evidence type="ECO:0000256" key="3">
    <source>
        <dbReference type="ARBA" id="ARBA00022452"/>
    </source>
</evidence>
<proteinExistence type="inferred from homology"/>
<dbReference type="Gene3D" id="2.40.170.20">
    <property type="entry name" value="TonB-dependent receptor, beta-barrel domain"/>
    <property type="match status" value="1"/>
</dbReference>
<dbReference type="InterPro" id="IPR036942">
    <property type="entry name" value="Beta-barrel_TonB_sf"/>
</dbReference>
<dbReference type="PROSITE" id="PS52016">
    <property type="entry name" value="TONB_DEPENDENT_REC_3"/>
    <property type="match status" value="1"/>
</dbReference>
<evidence type="ECO:0000256" key="9">
    <source>
        <dbReference type="ARBA" id="ARBA00023237"/>
    </source>
</evidence>
<organism evidence="15 16">
    <name type="scientific">Novosphingobium decolorationis</name>
    <dbReference type="NCBI Taxonomy" id="2698673"/>
    <lineage>
        <taxon>Bacteria</taxon>
        <taxon>Pseudomonadati</taxon>
        <taxon>Pseudomonadota</taxon>
        <taxon>Alphaproteobacteria</taxon>
        <taxon>Sphingomonadales</taxon>
        <taxon>Sphingomonadaceae</taxon>
        <taxon>Novosphingobium</taxon>
    </lineage>
</organism>
<dbReference type="Pfam" id="PF07715">
    <property type="entry name" value="Plug"/>
    <property type="match status" value="1"/>
</dbReference>
<keyword evidence="9 10" id="KW-0998">Cell outer membrane</keyword>
<dbReference type="PANTHER" id="PTHR30069">
    <property type="entry name" value="TONB-DEPENDENT OUTER MEMBRANE RECEPTOR"/>
    <property type="match status" value="1"/>
</dbReference>
<evidence type="ECO:0000256" key="4">
    <source>
        <dbReference type="ARBA" id="ARBA00022692"/>
    </source>
</evidence>
<dbReference type="Gene3D" id="2.170.130.10">
    <property type="entry name" value="TonB-dependent receptor, plug domain"/>
    <property type="match status" value="1"/>
</dbReference>
<dbReference type="InterPro" id="IPR039426">
    <property type="entry name" value="TonB-dep_rcpt-like"/>
</dbReference>
<keyword evidence="7 11" id="KW-0798">TonB box</keyword>
<evidence type="ECO:0000259" key="14">
    <source>
        <dbReference type="Pfam" id="PF07715"/>
    </source>
</evidence>
<feature type="chain" id="PRO_5045816289" evidence="12">
    <location>
        <begin position="23"/>
        <end position="626"/>
    </location>
</feature>
<evidence type="ECO:0000256" key="5">
    <source>
        <dbReference type="ARBA" id="ARBA00022729"/>
    </source>
</evidence>